<evidence type="ECO:0008006" key="3">
    <source>
        <dbReference type="Google" id="ProtNLM"/>
    </source>
</evidence>
<dbReference type="Proteomes" id="UP001146120">
    <property type="component" value="Unassembled WGS sequence"/>
</dbReference>
<dbReference type="AlphaFoldDB" id="A0AAV2YQR5"/>
<evidence type="ECO:0000313" key="1">
    <source>
        <dbReference type="EMBL" id="DAZ94994.1"/>
    </source>
</evidence>
<evidence type="ECO:0000313" key="2">
    <source>
        <dbReference type="Proteomes" id="UP001146120"/>
    </source>
</evidence>
<comment type="caution">
    <text evidence="1">The sequence shown here is derived from an EMBL/GenBank/DDBJ whole genome shotgun (WGS) entry which is preliminary data.</text>
</comment>
<organism evidence="1 2">
    <name type="scientific">Lagenidium giganteum</name>
    <dbReference type="NCBI Taxonomy" id="4803"/>
    <lineage>
        <taxon>Eukaryota</taxon>
        <taxon>Sar</taxon>
        <taxon>Stramenopiles</taxon>
        <taxon>Oomycota</taxon>
        <taxon>Peronosporomycetes</taxon>
        <taxon>Pythiales</taxon>
        <taxon>Pythiaceae</taxon>
    </lineage>
</organism>
<keyword evidence="2" id="KW-1185">Reference proteome</keyword>
<name>A0AAV2YQR5_9STRA</name>
<reference evidence="1" key="2">
    <citation type="journal article" date="2023" name="Microbiol Resour">
        <title>Decontamination and Annotation of the Draft Genome Sequence of the Oomycete Lagenidium giganteum ARSEF 373.</title>
        <authorList>
            <person name="Morgan W.R."/>
            <person name="Tartar A."/>
        </authorList>
    </citation>
    <scope>NUCLEOTIDE SEQUENCE</scope>
    <source>
        <strain evidence="1">ARSEF 373</strain>
    </source>
</reference>
<reference evidence="1" key="1">
    <citation type="submission" date="2022-11" db="EMBL/GenBank/DDBJ databases">
        <authorList>
            <person name="Morgan W.R."/>
            <person name="Tartar A."/>
        </authorList>
    </citation>
    <scope>NUCLEOTIDE SEQUENCE</scope>
    <source>
        <strain evidence="1">ARSEF 373</strain>
    </source>
</reference>
<proteinExistence type="predicted"/>
<dbReference type="EMBL" id="DAKRPA010000223">
    <property type="protein sequence ID" value="DAZ94994.1"/>
    <property type="molecule type" value="Genomic_DNA"/>
</dbReference>
<protein>
    <recommendedName>
        <fullName evidence="3">C2H2-type domain-containing protein</fullName>
    </recommendedName>
</protein>
<gene>
    <name evidence="1" type="ORF">N0F65_000626</name>
</gene>
<sequence>MKSTKTLCRVKDYPGVSVEQVNEYVKELGPLVHPVVGEQPGFFVDEGRFIPFRMVVPGRGMIGLEIRTALKEWAKWSGHGGRRYRSGNRLVRRLSNESWRDLDGGAVLPGFTLFCEDLDAVVDQESGSSSEEEVDLVCPYSECTARLPTAGAFATHAGWHRATSARARRRANCARRE</sequence>
<accession>A0AAV2YQR5</accession>